<reference evidence="15 16" key="1">
    <citation type="submission" date="2023-09" db="EMBL/GenBank/DDBJ databases">
        <authorList>
            <person name="Rey-Velasco X."/>
        </authorList>
    </citation>
    <scope>NUCLEOTIDE SEQUENCE [LARGE SCALE GENOMIC DNA]</scope>
    <source>
        <strain evidence="15 16">F363</strain>
    </source>
</reference>
<proteinExistence type="inferred from homology"/>
<protein>
    <recommendedName>
        <fullName evidence="5">Aminopeptidase N</fullName>
        <ecNumber evidence="4">3.4.11.2</ecNumber>
    </recommendedName>
</protein>
<evidence type="ECO:0000256" key="3">
    <source>
        <dbReference type="ARBA" id="ARBA00010136"/>
    </source>
</evidence>
<feature type="chain" id="PRO_5046274694" description="Aminopeptidase N" evidence="12">
    <location>
        <begin position="19"/>
        <end position="706"/>
    </location>
</feature>
<evidence type="ECO:0000313" key="15">
    <source>
        <dbReference type="EMBL" id="MDT0642957.1"/>
    </source>
</evidence>
<dbReference type="Pfam" id="PF17900">
    <property type="entry name" value="Peptidase_M1_N"/>
    <property type="match status" value="1"/>
</dbReference>
<comment type="caution">
    <text evidence="15">The sequence shown here is derived from an EMBL/GenBank/DDBJ whole genome shotgun (WGS) entry which is preliminary data.</text>
</comment>
<sequence>MKNFFLILLLFSFLAGIAQNTGISHQREKVDFQNVDATIRIFPEDKRVQGEVIYSFNVLAPADSIFIDAQNMEFQEVLLNGKEAHINNDGKRLWIRSEFSPSEENKIALKYSAFPSQTMYFMNWNEPAGMQSPRQVWTQGQGKYTSHWLPSFDDLQEKAVFDLKIKFPSGYKVLANGVLRQKRVLGDSLVEWEYDMNDPMSSYLVAVAVGNYRKKEITTASGVKMQLYYEPEDSLKVEPTYRYSKEIFDFLEKEIGVAYPWPNYKQIPVQDFIYAGMENTGATIFSNILVVDSTGFNDRNFVNVNAHELAHQWFGDLVTEKESRDHWLHEGFATFYALLAEKEVFGEDYYYWKLYESAEQLKELSDSGKGEAVMDPKASSLTFYQKGAWALHILREKVGEEAFREAVRNYLELYRFQSVSTENFIAEVEKTSGMDLSDFMDNWLKQSAFKANAALNSLKESEFIRNYLGIAGLREVSLEQKFDQLGHALDFLVNDYIGQEVVYQLAGNSSAEAFQLYKKAFETNNLYVRQAIATSLQKIPSELKANYESLLKDDSYLTKETALYNLWMQFPEDRTSYLTATEGITGFMDKNVETLWLALNLATPNFQPDKKQKVFNTLTAYTAPVHHFETRKNAFGYLYQLNIFTSQNLKDLMAGTQHQTYSFRNYCRELLEELLKNDQYKNMLLDLQDGLPHKQQEFLESKLAQS</sequence>
<dbReference type="CDD" id="cd09603">
    <property type="entry name" value="M1_APN_like"/>
    <property type="match status" value="1"/>
</dbReference>
<dbReference type="PANTHER" id="PTHR11533:SF174">
    <property type="entry name" value="PUROMYCIN-SENSITIVE AMINOPEPTIDASE-RELATED"/>
    <property type="match status" value="1"/>
</dbReference>
<accession>A0ABU3C9S1</accession>
<dbReference type="Gene3D" id="1.10.390.10">
    <property type="entry name" value="Neutral Protease Domain 2"/>
    <property type="match status" value="1"/>
</dbReference>
<feature type="signal peptide" evidence="12">
    <location>
        <begin position="1"/>
        <end position="18"/>
    </location>
</feature>
<dbReference type="InterPro" id="IPR045357">
    <property type="entry name" value="Aminopeptidase_N-like_N"/>
</dbReference>
<feature type="domain" description="Peptidase M1 membrane alanine aminopeptidase" evidence="13">
    <location>
        <begin position="244"/>
        <end position="443"/>
    </location>
</feature>
<keyword evidence="10" id="KW-0862">Zinc</keyword>
<dbReference type="EMBL" id="JAVRHQ010000009">
    <property type="protein sequence ID" value="MDT0642957.1"/>
    <property type="molecule type" value="Genomic_DNA"/>
</dbReference>
<evidence type="ECO:0000259" key="13">
    <source>
        <dbReference type="Pfam" id="PF01433"/>
    </source>
</evidence>
<evidence type="ECO:0000256" key="9">
    <source>
        <dbReference type="ARBA" id="ARBA00022801"/>
    </source>
</evidence>
<evidence type="ECO:0000256" key="1">
    <source>
        <dbReference type="ARBA" id="ARBA00000098"/>
    </source>
</evidence>
<comment type="cofactor">
    <cofactor evidence="2">
        <name>Zn(2+)</name>
        <dbReference type="ChEBI" id="CHEBI:29105"/>
    </cofactor>
</comment>
<evidence type="ECO:0000256" key="8">
    <source>
        <dbReference type="ARBA" id="ARBA00022723"/>
    </source>
</evidence>
<keyword evidence="9 15" id="KW-0378">Hydrolase</keyword>
<keyword evidence="6 15" id="KW-0031">Aminopeptidase</keyword>
<dbReference type="PANTHER" id="PTHR11533">
    <property type="entry name" value="PROTEASE M1 ZINC METALLOPROTEASE"/>
    <property type="match status" value="1"/>
</dbReference>
<comment type="similarity">
    <text evidence="3">Belongs to the peptidase M1 family.</text>
</comment>
<dbReference type="EC" id="3.4.11.2" evidence="4"/>
<gene>
    <name evidence="15" type="ORF">RM553_08950</name>
</gene>
<dbReference type="InterPro" id="IPR027268">
    <property type="entry name" value="Peptidase_M4/M1_CTD_sf"/>
</dbReference>
<dbReference type="InterPro" id="IPR050344">
    <property type="entry name" value="Peptidase_M1_aminopeptidases"/>
</dbReference>
<evidence type="ECO:0000256" key="11">
    <source>
        <dbReference type="ARBA" id="ARBA00023049"/>
    </source>
</evidence>
<evidence type="ECO:0000256" key="5">
    <source>
        <dbReference type="ARBA" id="ARBA00015611"/>
    </source>
</evidence>
<dbReference type="Pfam" id="PF01433">
    <property type="entry name" value="Peptidase_M1"/>
    <property type="match status" value="1"/>
</dbReference>
<dbReference type="RefSeq" id="WP_311534579.1">
    <property type="nucleotide sequence ID" value="NZ_JAVRHQ010000009.1"/>
</dbReference>
<evidence type="ECO:0000256" key="6">
    <source>
        <dbReference type="ARBA" id="ARBA00022438"/>
    </source>
</evidence>
<comment type="catalytic activity">
    <reaction evidence="1">
        <text>Release of an N-terminal amino acid, Xaa-|-Yaa- from a peptide, amide or arylamide. Xaa is preferably Ala, but may be most amino acids including Pro (slow action). When a terminal hydrophobic residue is followed by a prolyl residue, the two may be released as an intact Xaa-Pro dipeptide.</text>
        <dbReference type="EC" id="3.4.11.2"/>
    </reaction>
</comment>
<evidence type="ECO:0000256" key="4">
    <source>
        <dbReference type="ARBA" id="ARBA00012564"/>
    </source>
</evidence>
<keyword evidence="16" id="KW-1185">Reference proteome</keyword>
<keyword evidence="8" id="KW-0479">Metal-binding</keyword>
<evidence type="ECO:0000259" key="14">
    <source>
        <dbReference type="Pfam" id="PF17900"/>
    </source>
</evidence>
<keyword evidence="12" id="KW-0732">Signal</keyword>
<evidence type="ECO:0000256" key="12">
    <source>
        <dbReference type="SAM" id="SignalP"/>
    </source>
</evidence>
<evidence type="ECO:0000256" key="7">
    <source>
        <dbReference type="ARBA" id="ARBA00022670"/>
    </source>
</evidence>
<keyword evidence="7" id="KW-0645">Protease</keyword>
<name>A0ABU3C9S1_9FLAO</name>
<dbReference type="PRINTS" id="PR00756">
    <property type="entry name" value="ALADIPTASE"/>
</dbReference>
<evidence type="ECO:0000313" key="16">
    <source>
        <dbReference type="Proteomes" id="UP001262889"/>
    </source>
</evidence>
<dbReference type="InterPro" id="IPR014782">
    <property type="entry name" value="Peptidase_M1_dom"/>
</dbReference>
<organism evidence="15 16">
    <name type="scientific">Autumnicola tepida</name>
    <dbReference type="NCBI Taxonomy" id="3075595"/>
    <lineage>
        <taxon>Bacteria</taxon>
        <taxon>Pseudomonadati</taxon>
        <taxon>Bacteroidota</taxon>
        <taxon>Flavobacteriia</taxon>
        <taxon>Flavobacteriales</taxon>
        <taxon>Flavobacteriaceae</taxon>
        <taxon>Autumnicola</taxon>
    </lineage>
</organism>
<dbReference type="SUPFAM" id="SSF63737">
    <property type="entry name" value="Leukotriene A4 hydrolase N-terminal domain"/>
    <property type="match status" value="1"/>
</dbReference>
<dbReference type="Gene3D" id="2.60.40.1730">
    <property type="entry name" value="tricorn interacting facor f3 domain"/>
    <property type="match status" value="1"/>
</dbReference>
<dbReference type="GO" id="GO:0004177">
    <property type="term" value="F:aminopeptidase activity"/>
    <property type="evidence" value="ECO:0007669"/>
    <property type="project" value="UniProtKB-KW"/>
</dbReference>
<dbReference type="InterPro" id="IPR001930">
    <property type="entry name" value="Peptidase_M1"/>
</dbReference>
<evidence type="ECO:0000256" key="10">
    <source>
        <dbReference type="ARBA" id="ARBA00022833"/>
    </source>
</evidence>
<evidence type="ECO:0000256" key="2">
    <source>
        <dbReference type="ARBA" id="ARBA00001947"/>
    </source>
</evidence>
<dbReference type="Proteomes" id="UP001262889">
    <property type="component" value="Unassembled WGS sequence"/>
</dbReference>
<dbReference type="InterPro" id="IPR042097">
    <property type="entry name" value="Aminopeptidase_N-like_N_sf"/>
</dbReference>
<keyword evidence="11" id="KW-0482">Metalloprotease</keyword>
<dbReference type="SUPFAM" id="SSF55486">
    <property type="entry name" value="Metalloproteases ('zincins'), catalytic domain"/>
    <property type="match status" value="1"/>
</dbReference>
<feature type="domain" description="Aminopeptidase N-like N-terminal" evidence="14">
    <location>
        <begin position="37"/>
        <end position="204"/>
    </location>
</feature>